<dbReference type="AlphaFoldDB" id="A0A0B2UFJ0"/>
<proteinExistence type="inferred from homology"/>
<comment type="similarity">
    <text evidence="1">Belongs to the RNA polymerase beta chain family.</text>
</comment>
<feature type="domain" description="RNA polymerase III subunit RPC82-related helix-turn-helix" evidence="2">
    <location>
        <begin position="3"/>
        <end position="62"/>
    </location>
</feature>
<gene>
    <name evidence="3" type="ORF">M896_040230</name>
</gene>
<dbReference type="GeneID" id="26261462"/>
<comment type="caution">
    <text evidence="3">The sequence shown here is derived from an EMBL/GenBank/DDBJ whole genome shotgun (WGS) entry which is preliminary data.</text>
</comment>
<dbReference type="GO" id="GO:0003697">
    <property type="term" value="F:single-stranded DNA binding"/>
    <property type="evidence" value="ECO:0007669"/>
    <property type="project" value="UniProtKB-UniRule"/>
</dbReference>
<keyword evidence="1" id="KW-0240">DNA-directed RNA polymerase</keyword>
<dbReference type="PANTHER" id="PTHR12949:SF0">
    <property type="entry name" value="DNA-DIRECTED RNA POLYMERASE III SUBUNIT RPC3"/>
    <property type="match status" value="1"/>
</dbReference>
<evidence type="ECO:0000313" key="3">
    <source>
        <dbReference type="EMBL" id="KHN69831.1"/>
    </source>
</evidence>
<comment type="subunit">
    <text evidence="1">Component of the RNA polymerase III (Pol III) complex consisting of 17 subunits.</text>
</comment>
<reference evidence="3 4" key="1">
    <citation type="journal article" date="2014" name="MBio">
        <title>The Ordospora colligata genome; evolution of extreme reduction in microsporidia and host-to-parasite horizontal gene transfer.</title>
        <authorList>
            <person name="Pombert J.-F."/>
            <person name="Haag K.L."/>
            <person name="Beidas S."/>
            <person name="Ebert D."/>
            <person name="Keeling P.J."/>
        </authorList>
    </citation>
    <scope>NUCLEOTIDE SEQUENCE [LARGE SCALE GENOMIC DNA]</scope>
    <source>
        <strain evidence="3 4">OC4</strain>
    </source>
</reference>
<dbReference type="InParanoid" id="A0A0B2UFJ0"/>
<dbReference type="HOGENOM" id="CLU_669209_0_0_1"/>
<dbReference type="OrthoDB" id="2190900at2759"/>
<protein>
    <recommendedName>
        <fullName evidence="1">DNA-directed RNA polymerase III subunit RPC3</fullName>
        <shortName evidence="1">RNA polymerase III subunit C3</shortName>
    </recommendedName>
</protein>
<dbReference type="RefSeq" id="XP_014563873.1">
    <property type="nucleotide sequence ID" value="XM_014708387.1"/>
</dbReference>
<dbReference type="Gene3D" id="1.10.10.10">
    <property type="entry name" value="Winged helix-like DNA-binding domain superfamily/Winged helix DNA-binding domain"/>
    <property type="match status" value="2"/>
</dbReference>
<evidence type="ECO:0000256" key="1">
    <source>
        <dbReference type="RuleBase" id="RU367076"/>
    </source>
</evidence>
<name>A0A0B2UFJ0_9MICR</name>
<comment type="subcellular location">
    <subcellularLocation>
        <location evidence="1">Nucleus</location>
    </subcellularLocation>
</comment>
<comment type="function">
    <text evidence="1">DNA-dependent RNA polymerase catalyzes the transcription of DNA into RNA using the four ribonucleoside triphosphates as substrates. Specific core component of RNA polymerase III which synthesizes small RNAs, such as 5S rRNA and tRNAs.</text>
</comment>
<sequence>MPKLVDELLADYGTIPQKIGNFLMKKNESTSKSISSNTSLSNNQVINGLSFLIQRRFVRYFVYEKEVYYSLAKEMIYRRLLYSTYYCAVEDMFGPDITNRFVEILIAGFVEIECNTAAQDAIQSLVDEGIVCMLGKKEASLFSMGSRCIVKNASKCTDDENDVSVSKKNKVLNGKVFVMVDFDVLDSIVARNKMQRFIQRKYLRKSKDIYASILKCNLVTIDAVMGNLDQSICFDISRSDVISCIKYFCNSGLLKKSMDGSDMYFRDVDEERKILIIDCFCRILTNTNKHALRLFNMMIHHKELEDKDIALKSLICARSVKKALMMLHSNGFVNLKHLSSSESRPVLQWQVDIGRSSKIVGEKIRKVLGEILSSINIKWHVMRPDDEANADEVMQLKSLHNLSADLFVIGL</sequence>
<dbReference type="GO" id="GO:0005666">
    <property type="term" value="C:RNA polymerase III complex"/>
    <property type="evidence" value="ECO:0007669"/>
    <property type="project" value="UniProtKB-UniRule"/>
</dbReference>
<dbReference type="Proteomes" id="UP000031056">
    <property type="component" value="Unassembled WGS sequence"/>
</dbReference>
<dbReference type="InterPro" id="IPR013197">
    <property type="entry name" value="RNA_pol_III_RPC82-rel_HTH"/>
</dbReference>
<evidence type="ECO:0000259" key="2">
    <source>
        <dbReference type="Pfam" id="PF08221"/>
    </source>
</evidence>
<dbReference type="Pfam" id="PF08221">
    <property type="entry name" value="HTH_9"/>
    <property type="match status" value="1"/>
</dbReference>
<keyword evidence="1" id="KW-0539">Nucleus</keyword>
<organism evidence="3 4">
    <name type="scientific">Ordospora colligata OC4</name>
    <dbReference type="NCBI Taxonomy" id="1354746"/>
    <lineage>
        <taxon>Eukaryota</taxon>
        <taxon>Fungi</taxon>
        <taxon>Fungi incertae sedis</taxon>
        <taxon>Microsporidia</taxon>
        <taxon>Ordosporidae</taxon>
        <taxon>Ordospora</taxon>
    </lineage>
</organism>
<accession>A0A0B2UFJ0</accession>
<dbReference type="PANTHER" id="PTHR12949">
    <property type="entry name" value="RNA POLYMERASE III DNA DIRECTED -RELATED"/>
    <property type="match status" value="1"/>
</dbReference>
<evidence type="ECO:0000313" key="4">
    <source>
        <dbReference type="Proteomes" id="UP000031056"/>
    </source>
</evidence>
<dbReference type="InterPro" id="IPR036388">
    <property type="entry name" value="WH-like_DNA-bd_sf"/>
</dbReference>
<dbReference type="VEuPathDB" id="MicrosporidiaDB:M896_040230"/>
<keyword evidence="1" id="KW-0804">Transcription</keyword>
<dbReference type="EMBL" id="JOKQ01000004">
    <property type="protein sequence ID" value="KHN69831.1"/>
    <property type="molecule type" value="Genomic_DNA"/>
</dbReference>
<dbReference type="InterPro" id="IPR039748">
    <property type="entry name" value="RPC3"/>
</dbReference>
<keyword evidence="4" id="KW-1185">Reference proteome</keyword>